<dbReference type="SMART" id="SM00220">
    <property type="entry name" value="S_TKc"/>
    <property type="match status" value="1"/>
</dbReference>
<dbReference type="Proteomes" id="UP001209083">
    <property type="component" value="Chromosome"/>
</dbReference>
<keyword evidence="7" id="KW-1133">Transmembrane helix</keyword>
<keyword evidence="7" id="KW-0812">Transmembrane</keyword>
<dbReference type="InterPro" id="IPR011009">
    <property type="entry name" value="Kinase-like_dom_sf"/>
</dbReference>
<evidence type="ECO:0000256" key="4">
    <source>
        <dbReference type="ARBA" id="ARBA00022840"/>
    </source>
</evidence>
<dbReference type="EMBL" id="CP090958">
    <property type="protein sequence ID" value="WGW12572.1"/>
    <property type="molecule type" value="Genomic_DNA"/>
</dbReference>
<evidence type="ECO:0000256" key="7">
    <source>
        <dbReference type="SAM" id="Phobius"/>
    </source>
</evidence>
<feature type="transmembrane region" description="Helical" evidence="7">
    <location>
        <begin position="561"/>
        <end position="590"/>
    </location>
</feature>
<feature type="compositionally biased region" description="Polar residues" evidence="6">
    <location>
        <begin position="335"/>
        <end position="360"/>
    </location>
</feature>
<feature type="transmembrane region" description="Helical" evidence="7">
    <location>
        <begin position="418"/>
        <end position="447"/>
    </location>
</feature>
<evidence type="ECO:0000256" key="5">
    <source>
        <dbReference type="PROSITE-ProRule" id="PRU10141"/>
    </source>
</evidence>
<dbReference type="InterPro" id="IPR017441">
    <property type="entry name" value="Protein_kinase_ATP_BS"/>
</dbReference>
<dbReference type="PROSITE" id="PS00108">
    <property type="entry name" value="PROTEIN_KINASE_ST"/>
    <property type="match status" value="1"/>
</dbReference>
<sequence length="601" mass="63104">MADEIYVGGYRLAERLGQGGMGVVHRAVDADGAEVAVKVLHAHVAMDPEARRRLAREVRTLQRVRHPRVAEVIDAELEADRPFLVTQYVPGMSLADDVAEHGPFAEDELVHLGHGLLDALDAVHSAGIVHRDLKPANVMLLDGEPVVIDFGIAQVADEVQVTATGLVMGTPGYLSPEVAEGDPATAATDWWGWAATMAFAATGANPFGSGPLEAVLGRVQRGSADVADVPENFGYLLKACLHPDPERRPSGDEILDALVDIESGELPRLPTRCGIFVPPVSGSEPTTVYDQPPAAQTELMAAPRQADYDYYPSPPPPTQDSQYGQSGQGLSGQGMTNSLNSQYPPYGQSGQAAPTPQSAPYGQDGRQHQPYAPYGQVARQHPAPSQQAEYPGPRGEYPGHYPAQIEPPQPPPSRTGTIAALLLACISVAGLGPGVVLLLALVFGVIARTVGRVSRVREWKAYRQGPGSVSGMTTVGAIPGSLLLSLLVSVVAAILPLIAGLSGAILVWLAGADGLPAERVITFSLWAGAALATLTAWWGPGGQGLRRGTKVTLRAMTPGRLGASIAILIFLALALLGVTTALGGAAVTWWPLPESPLNFVN</sequence>
<evidence type="ECO:0000313" key="9">
    <source>
        <dbReference type="EMBL" id="WGW12572.1"/>
    </source>
</evidence>
<evidence type="ECO:0000256" key="1">
    <source>
        <dbReference type="ARBA" id="ARBA00022679"/>
    </source>
</evidence>
<dbReference type="InterPro" id="IPR000719">
    <property type="entry name" value="Prot_kinase_dom"/>
</dbReference>
<dbReference type="PROSITE" id="PS00107">
    <property type="entry name" value="PROTEIN_KINASE_ATP"/>
    <property type="match status" value="1"/>
</dbReference>
<dbReference type="GO" id="GO:0016301">
    <property type="term" value="F:kinase activity"/>
    <property type="evidence" value="ECO:0007669"/>
    <property type="project" value="UniProtKB-KW"/>
</dbReference>
<keyword evidence="4 5" id="KW-0067">ATP-binding</keyword>
<accession>A0ABY8QU64</accession>
<evidence type="ECO:0000256" key="3">
    <source>
        <dbReference type="ARBA" id="ARBA00022777"/>
    </source>
</evidence>
<dbReference type="PANTHER" id="PTHR43289">
    <property type="entry name" value="MITOGEN-ACTIVATED PROTEIN KINASE KINASE KINASE 20-RELATED"/>
    <property type="match status" value="1"/>
</dbReference>
<reference evidence="9 10" key="1">
    <citation type="submission" date="2023-05" db="EMBL/GenBank/DDBJ databases">
        <title>Lithophilousrod everest ZFBP1038 complete genpme.</title>
        <authorList>
            <person name="Tian M."/>
        </authorList>
    </citation>
    <scope>NUCLEOTIDE SEQUENCE [LARGE SCALE GENOMIC DNA]</scope>
    <source>
        <strain evidence="9 10">ZFBP1038</strain>
    </source>
</reference>
<evidence type="ECO:0000256" key="6">
    <source>
        <dbReference type="SAM" id="MobiDB-lite"/>
    </source>
</evidence>
<keyword evidence="2 5" id="KW-0547">Nucleotide-binding</keyword>
<protein>
    <submittedName>
        <fullName evidence="9">Protein kinase</fullName>
    </submittedName>
</protein>
<feature type="transmembrane region" description="Helical" evidence="7">
    <location>
        <begin position="482"/>
        <end position="508"/>
    </location>
</feature>
<dbReference type="RefSeq" id="WP_349639375.1">
    <property type="nucleotide sequence ID" value="NZ_CP090958.1"/>
</dbReference>
<dbReference type="PANTHER" id="PTHR43289:SF34">
    <property type="entry name" value="SERINE_THREONINE-PROTEIN KINASE YBDM-RELATED"/>
    <property type="match status" value="1"/>
</dbReference>
<feature type="domain" description="Protein kinase" evidence="8">
    <location>
        <begin position="10"/>
        <end position="269"/>
    </location>
</feature>
<dbReference type="Gene3D" id="1.10.510.10">
    <property type="entry name" value="Transferase(Phosphotransferase) domain 1"/>
    <property type="match status" value="1"/>
</dbReference>
<dbReference type="SUPFAM" id="SSF56112">
    <property type="entry name" value="Protein kinase-like (PK-like)"/>
    <property type="match status" value="1"/>
</dbReference>
<keyword evidence="1" id="KW-0808">Transferase</keyword>
<dbReference type="Pfam" id="PF00069">
    <property type="entry name" value="Pkinase"/>
    <property type="match status" value="1"/>
</dbReference>
<feature type="region of interest" description="Disordered" evidence="6">
    <location>
        <begin position="306"/>
        <end position="412"/>
    </location>
</feature>
<proteinExistence type="predicted"/>
<evidence type="ECO:0000256" key="2">
    <source>
        <dbReference type="ARBA" id="ARBA00022741"/>
    </source>
</evidence>
<dbReference type="InterPro" id="IPR008271">
    <property type="entry name" value="Ser/Thr_kinase_AS"/>
</dbReference>
<organism evidence="9 10">
    <name type="scientific">Saxibacter everestensis</name>
    <dbReference type="NCBI Taxonomy" id="2909229"/>
    <lineage>
        <taxon>Bacteria</taxon>
        <taxon>Bacillati</taxon>
        <taxon>Actinomycetota</taxon>
        <taxon>Actinomycetes</taxon>
        <taxon>Micrococcales</taxon>
        <taxon>Brevibacteriaceae</taxon>
        <taxon>Saxibacter</taxon>
    </lineage>
</organism>
<dbReference type="Gene3D" id="3.30.200.20">
    <property type="entry name" value="Phosphorylase Kinase, domain 1"/>
    <property type="match status" value="1"/>
</dbReference>
<keyword evidence="7" id="KW-0472">Membrane</keyword>
<gene>
    <name evidence="9" type="ORF">LWF01_02040</name>
</gene>
<dbReference type="CDD" id="cd14014">
    <property type="entry name" value="STKc_PknB_like"/>
    <property type="match status" value="1"/>
</dbReference>
<feature type="binding site" evidence="5">
    <location>
        <position position="38"/>
    </location>
    <ligand>
        <name>ATP</name>
        <dbReference type="ChEBI" id="CHEBI:30616"/>
    </ligand>
</feature>
<dbReference type="PROSITE" id="PS50011">
    <property type="entry name" value="PROTEIN_KINASE_DOM"/>
    <property type="match status" value="1"/>
</dbReference>
<name>A0ABY8QU64_9MICO</name>
<keyword evidence="3 9" id="KW-0418">Kinase</keyword>
<evidence type="ECO:0000259" key="8">
    <source>
        <dbReference type="PROSITE" id="PS50011"/>
    </source>
</evidence>
<evidence type="ECO:0000313" key="10">
    <source>
        <dbReference type="Proteomes" id="UP001209083"/>
    </source>
</evidence>
<feature type="transmembrane region" description="Helical" evidence="7">
    <location>
        <begin position="520"/>
        <end position="540"/>
    </location>
</feature>
<keyword evidence="10" id="KW-1185">Reference proteome</keyword>